<dbReference type="PANTHER" id="PTHR33572:SF3">
    <property type="entry name" value="VELVET COMPLEX SUBUNIT B"/>
    <property type="match status" value="1"/>
</dbReference>
<feature type="region of interest" description="Disordered" evidence="5">
    <location>
        <begin position="298"/>
        <end position="332"/>
    </location>
</feature>
<feature type="compositionally biased region" description="Low complexity" evidence="5">
    <location>
        <begin position="259"/>
        <end position="269"/>
    </location>
</feature>
<sequence length="535" mass="56502">MYPPPPPSRLGKSGAGSSSSSSGSGSASASSSSRLTTNSVLQNRPPSSSPLTHNVISHDHATGESSISDTSAVPVATDDIDWVFTPPVLVQHGMFEGRYLRFALAVAQEPVLGRRKTEKDRRPLGPAPIVRFRAVEKKRRKSGGSGTGSEEEIDPSSIEPSHLICAAELGPPTERPTVTRPPGSTGSSSQPQEQEISGKQDAEDGDVPMIDGEEESTLEFMKPAPPAITSSSFEFGRGSGPTSTLHDMLSKERESNVRSGSGSASGSGSQTTIGVGRHTDVDEAMEYEVDELADEQHMEDELVPNSQREQITERSKQIPIKAKASRSASGSTTGVRNLYGNLHVAGVRVPAPEGGMGTWFLFTDLSVRQEGTYSLRFRCFDLTAISTDDGAPAPCLVEAQSQPFRVYSPRQVPPLPKPTELAEHFARQGFKLNTRKNERTASSPPASSSSMPPPPFVPGTKHNEEEQERPGITPLQDQAGDGEVVGGSSTSTSGKSQGSQGSGSIRTAGGSGSIGSIGTLSGGSYQSFEEIAKKK</sequence>
<feature type="compositionally biased region" description="Low complexity" evidence="5">
    <location>
        <begin position="15"/>
        <end position="33"/>
    </location>
</feature>
<dbReference type="KEGG" id="kdj:28964491"/>
<feature type="compositionally biased region" description="Acidic residues" evidence="5">
    <location>
        <begin position="203"/>
        <end position="217"/>
    </location>
</feature>
<accession>A0AAJ8MEM8</accession>
<feature type="region of interest" description="Disordered" evidence="5">
    <location>
        <begin position="428"/>
        <end position="535"/>
    </location>
</feature>
<feature type="compositionally biased region" description="Low complexity" evidence="5">
    <location>
        <begin position="486"/>
        <end position="508"/>
    </location>
</feature>
<keyword evidence="8" id="KW-1185">Reference proteome</keyword>
<evidence type="ECO:0000256" key="4">
    <source>
        <dbReference type="ARBA" id="ARBA00023242"/>
    </source>
</evidence>
<protein>
    <recommendedName>
        <fullName evidence="6">Velvet domain-containing protein</fullName>
    </recommendedName>
</protein>
<feature type="region of interest" description="Disordered" evidence="5">
    <location>
        <begin position="114"/>
        <end position="280"/>
    </location>
</feature>
<keyword evidence="4" id="KW-0539">Nucleus</keyword>
<dbReference type="GeneID" id="28964491"/>
<proteinExistence type="predicted"/>
<organism evidence="7 8">
    <name type="scientific">Kwoniella dejecticola CBS 10117</name>
    <dbReference type="NCBI Taxonomy" id="1296121"/>
    <lineage>
        <taxon>Eukaryota</taxon>
        <taxon>Fungi</taxon>
        <taxon>Dikarya</taxon>
        <taxon>Basidiomycota</taxon>
        <taxon>Agaricomycotina</taxon>
        <taxon>Tremellomycetes</taxon>
        <taxon>Tremellales</taxon>
        <taxon>Cryptococcaceae</taxon>
        <taxon>Kwoniella</taxon>
    </lineage>
</organism>
<feature type="compositionally biased region" description="Low complexity" evidence="5">
    <location>
        <begin position="441"/>
        <end position="450"/>
    </location>
</feature>
<feature type="domain" description="Velvet" evidence="6">
    <location>
        <begin position="97"/>
        <end position="435"/>
    </location>
</feature>
<keyword evidence="3" id="KW-0804">Transcription</keyword>
<dbReference type="InterPro" id="IPR038491">
    <property type="entry name" value="Velvet_dom_sf"/>
</dbReference>
<dbReference type="PANTHER" id="PTHR33572">
    <property type="entry name" value="SPORE DEVELOPMENT REGULATOR VOSA"/>
    <property type="match status" value="1"/>
</dbReference>
<feature type="region of interest" description="Disordered" evidence="5">
    <location>
        <begin position="1"/>
        <end position="70"/>
    </location>
</feature>
<dbReference type="Pfam" id="PF11754">
    <property type="entry name" value="Velvet"/>
    <property type="match status" value="1"/>
</dbReference>
<dbReference type="PROSITE" id="PS51821">
    <property type="entry name" value="VELVET"/>
    <property type="match status" value="1"/>
</dbReference>
<dbReference type="InterPro" id="IPR021740">
    <property type="entry name" value="Velvet"/>
</dbReference>
<reference evidence="7" key="1">
    <citation type="submission" date="2013-07" db="EMBL/GenBank/DDBJ databases">
        <authorList>
            <consortium name="The Broad Institute Genome Sequencing Platform"/>
            <person name="Cuomo C."/>
            <person name="Litvintseva A."/>
            <person name="Chen Y."/>
            <person name="Heitman J."/>
            <person name="Sun S."/>
            <person name="Springer D."/>
            <person name="Dromer F."/>
            <person name="Young S.K."/>
            <person name="Zeng Q."/>
            <person name="Gargeya S."/>
            <person name="Fitzgerald M."/>
            <person name="Abouelleil A."/>
            <person name="Alvarado L."/>
            <person name="Berlin A.M."/>
            <person name="Chapman S.B."/>
            <person name="Dewar J."/>
            <person name="Goldberg J."/>
            <person name="Griggs A."/>
            <person name="Gujja S."/>
            <person name="Hansen M."/>
            <person name="Howarth C."/>
            <person name="Imamovic A."/>
            <person name="Larimer J."/>
            <person name="McCowan C."/>
            <person name="Murphy C."/>
            <person name="Pearson M."/>
            <person name="Priest M."/>
            <person name="Roberts A."/>
            <person name="Saif S."/>
            <person name="Shea T."/>
            <person name="Sykes S."/>
            <person name="Wortman J."/>
            <person name="Nusbaum C."/>
            <person name="Birren B."/>
        </authorList>
    </citation>
    <scope>NUCLEOTIDE SEQUENCE</scope>
    <source>
        <strain evidence="7">CBS 10117</strain>
    </source>
</reference>
<feature type="compositionally biased region" description="Polar residues" evidence="5">
    <location>
        <begin position="34"/>
        <end position="55"/>
    </location>
</feature>
<evidence type="ECO:0000256" key="5">
    <source>
        <dbReference type="SAM" id="MobiDB-lite"/>
    </source>
</evidence>
<feature type="compositionally biased region" description="Low complexity" evidence="5">
    <location>
        <begin position="171"/>
        <end position="192"/>
    </location>
</feature>
<dbReference type="Proteomes" id="UP000078595">
    <property type="component" value="Chromosome 1"/>
</dbReference>
<evidence type="ECO:0000256" key="3">
    <source>
        <dbReference type="ARBA" id="ARBA00023163"/>
    </source>
</evidence>
<dbReference type="InterPro" id="IPR037525">
    <property type="entry name" value="Velvet_dom"/>
</dbReference>
<evidence type="ECO:0000256" key="2">
    <source>
        <dbReference type="ARBA" id="ARBA00023015"/>
    </source>
</evidence>
<comment type="subcellular location">
    <subcellularLocation>
        <location evidence="1">Nucleus</location>
    </subcellularLocation>
</comment>
<evidence type="ECO:0000259" key="6">
    <source>
        <dbReference type="PROSITE" id="PS51821"/>
    </source>
</evidence>
<gene>
    <name evidence="7" type="ORF">I303_100790</name>
</gene>
<dbReference type="EMBL" id="CP144530">
    <property type="protein sequence ID" value="WWC58252.1"/>
    <property type="molecule type" value="Genomic_DNA"/>
</dbReference>
<dbReference type="GO" id="GO:0005634">
    <property type="term" value="C:nucleus"/>
    <property type="evidence" value="ECO:0007669"/>
    <property type="project" value="UniProtKB-SubCell"/>
</dbReference>
<name>A0AAJ8MEM8_9TREE</name>
<evidence type="ECO:0000313" key="8">
    <source>
        <dbReference type="Proteomes" id="UP000078595"/>
    </source>
</evidence>
<dbReference type="Gene3D" id="2.60.40.3960">
    <property type="entry name" value="Velvet domain"/>
    <property type="match status" value="2"/>
</dbReference>
<keyword evidence="2" id="KW-0805">Transcription regulation</keyword>
<evidence type="ECO:0000256" key="1">
    <source>
        <dbReference type="ARBA" id="ARBA00004123"/>
    </source>
</evidence>
<dbReference type="RefSeq" id="XP_065824274.1">
    <property type="nucleotide sequence ID" value="XM_065968202.1"/>
</dbReference>
<evidence type="ECO:0000313" key="7">
    <source>
        <dbReference type="EMBL" id="WWC58252.1"/>
    </source>
</evidence>
<dbReference type="AlphaFoldDB" id="A0AAJ8MEM8"/>
<reference evidence="7" key="2">
    <citation type="submission" date="2024-02" db="EMBL/GenBank/DDBJ databases">
        <title>Comparative genomics of Cryptococcus and Kwoniella reveals pathogenesis evolution and contrasting modes of karyotype evolution via chromosome fusion or intercentromeric recombination.</title>
        <authorList>
            <person name="Coelho M.A."/>
            <person name="David-Palma M."/>
            <person name="Shea T."/>
            <person name="Bowers K."/>
            <person name="McGinley-Smith S."/>
            <person name="Mohammad A.W."/>
            <person name="Gnirke A."/>
            <person name="Yurkov A.M."/>
            <person name="Nowrousian M."/>
            <person name="Sun S."/>
            <person name="Cuomo C.A."/>
            <person name="Heitman J."/>
        </authorList>
    </citation>
    <scope>NUCLEOTIDE SEQUENCE</scope>
    <source>
        <strain evidence="7">CBS 10117</strain>
    </source>
</reference>